<comment type="subcellular location">
    <subcellularLocation>
        <location evidence="6">Cytoplasm</location>
    </subcellularLocation>
</comment>
<dbReference type="OrthoDB" id="46571at2"/>
<feature type="domain" description="RNase III" evidence="7">
    <location>
        <begin position="30"/>
        <end position="127"/>
    </location>
</feature>
<gene>
    <name evidence="6" type="primary">mrnC</name>
    <name evidence="8" type="ORF">EV212_10588</name>
</gene>
<keyword evidence="6" id="KW-0699">rRNA-binding</keyword>
<dbReference type="EC" id="3.1.26.-" evidence="6"/>
<organism evidence="8 9">
    <name type="scientific">Frisingicoccus caecimuris</name>
    <dbReference type="NCBI Taxonomy" id="1796636"/>
    <lineage>
        <taxon>Bacteria</taxon>
        <taxon>Bacillati</taxon>
        <taxon>Bacillota</taxon>
        <taxon>Clostridia</taxon>
        <taxon>Lachnospirales</taxon>
        <taxon>Lachnospiraceae</taxon>
        <taxon>Frisingicoccus</taxon>
    </lineage>
</organism>
<keyword evidence="9" id="KW-1185">Reference proteome</keyword>
<keyword evidence="2 6" id="KW-0698">rRNA processing</keyword>
<evidence type="ECO:0000259" key="7">
    <source>
        <dbReference type="Pfam" id="PF00636"/>
    </source>
</evidence>
<dbReference type="PANTHER" id="PTHR34276:SF1">
    <property type="entry name" value="MINI-RIBONUCLEASE 3"/>
    <property type="match status" value="1"/>
</dbReference>
<evidence type="ECO:0000256" key="6">
    <source>
        <dbReference type="HAMAP-Rule" id="MF_01468"/>
    </source>
</evidence>
<feature type="active site" evidence="6">
    <location>
        <position position="36"/>
    </location>
</feature>
<comment type="subunit">
    <text evidence="6">Homodimer.</text>
</comment>
<comment type="caution">
    <text evidence="8">The sequence shown here is derived from an EMBL/GenBank/DDBJ whole genome shotgun (WGS) entry which is preliminary data.</text>
</comment>
<comment type="cofactor">
    <cofactor evidence="6">
        <name>Mg(2+)</name>
        <dbReference type="ChEBI" id="CHEBI:18420"/>
    </cofactor>
</comment>
<dbReference type="Gene3D" id="1.10.1520.10">
    <property type="entry name" value="Ribonuclease III domain"/>
    <property type="match status" value="1"/>
</dbReference>
<comment type="function">
    <text evidence="6">Involved in correct processing of both the 5' and 3' ends of 23S rRNA precursor. Processes 30S rRNA precursor transcript even in absence of ribonuclease 3 (Rnc); Rnc processes 30S rRNA into smaller rRNA precursors.</text>
</comment>
<keyword evidence="3 6" id="KW-0540">Nuclease</keyword>
<dbReference type="PANTHER" id="PTHR34276">
    <property type="entry name" value="MINI-RIBONUCLEASE 3"/>
    <property type="match status" value="1"/>
</dbReference>
<evidence type="ECO:0000313" key="8">
    <source>
        <dbReference type="EMBL" id="TCO84822.1"/>
    </source>
</evidence>
<evidence type="ECO:0000256" key="4">
    <source>
        <dbReference type="ARBA" id="ARBA00022759"/>
    </source>
</evidence>
<dbReference type="InterPro" id="IPR008226">
    <property type="entry name" value="Mini3_fam"/>
</dbReference>
<comment type="similarity">
    <text evidence="6">Belongs to the MrnC RNase family.</text>
</comment>
<dbReference type="Pfam" id="PF00636">
    <property type="entry name" value="Ribonuclease_3"/>
    <property type="match status" value="1"/>
</dbReference>
<dbReference type="GO" id="GO:0006364">
    <property type="term" value="P:rRNA processing"/>
    <property type="evidence" value="ECO:0007669"/>
    <property type="project" value="UniProtKB-UniRule"/>
</dbReference>
<dbReference type="HAMAP" id="MF_01468">
    <property type="entry name" value="RNase_Mini_III"/>
    <property type="match status" value="1"/>
</dbReference>
<dbReference type="SUPFAM" id="SSF69065">
    <property type="entry name" value="RNase III domain-like"/>
    <property type="match status" value="1"/>
</dbReference>
<dbReference type="GO" id="GO:0004525">
    <property type="term" value="F:ribonuclease III activity"/>
    <property type="evidence" value="ECO:0007669"/>
    <property type="project" value="InterPro"/>
</dbReference>
<keyword evidence="5 6" id="KW-0378">Hydrolase</keyword>
<dbReference type="InterPro" id="IPR036389">
    <property type="entry name" value="RNase_III_sf"/>
</dbReference>
<dbReference type="PIRSF" id="PIRSF005520">
    <property type="entry name" value="UCP005520"/>
    <property type="match status" value="1"/>
</dbReference>
<dbReference type="GO" id="GO:0005737">
    <property type="term" value="C:cytoplasm"/>
    <property type="evidence" value="ECO:0007669"/>
    <property type="project" value="UniProtKB-SubCell"/>
</dbReference>
<keyword evidence="6" id="KW-0963">Cytoplasm</keyword>
<reference evidence="8 9" key="1">
    <citation type="submission" date="2019-03" db="EMBL/GenBank/DDBJ databases">
        <title>Genomic Encyclopedia of Type Strains, Phase IV (KMG-IV): sequencing the most valuable type-strain genomes for metagenomic binning, comparative biology and taxonomic classification.</title>
        <authorList>
            <person name="Goeker M."/>
        </authorList>
    </citation>
    <scope>NUCLEOTIDE SEQUENCE [LARGE SCALE GENOMIC DNA]</scope>
    <source>
        <strain evidence="8 9">DSM 28559</strain>
    </source>
</reference>
<evidence type="ECO:0000313" key="9">
    <source>
        <dbReference type="Proteomes" id="UP000295711"/>
    </source>
</evidence>
<name>A0A4R2LX67_9FIRM</name>
<protein>
    <recommendedName>
        <fullName evidence="6">Mini-ribonuclease 3</fullName>
        <shortName evidence="6">Mini-3</shortName>
        <shortName evidence="6">Mini-RNase 3</shortName>
        <ecNumber evidence="6">3.1.26.-</ecNumber>
    </recommendedName>
    <alternativeName>
        <fullName evidence="6">Mini-RNase III</fullName>
        <shortName evidence="6">Mini-III</shortName>
    </alternativeName>
</protein>
<dbReference type="AlphaFoldDB" id="A0A4R2LX67"/>
<dbReference type="GO" id="GO:0019843">
    <property type="term" value="F:rRNA binding"/>
    <property type="evidence" value="ECO:0007669"/>
    <property type="project" value="UniProtKB-UniRule"/>
</dbReference>
<accession>A0A4R2LX67</accession>
<keyword evidence="6" id="KW-0460">Magnesium</keyword>
<evidence type="ECO:0000256" key="2">
    <source>
        <dbReference type="ARBA" id="ARBA00022552"/>
    </source>
</evidence>
<evidence type="ECO:0000256" key="1">
    <source>
        <dbReference type="ARBA" id="ARBA00022517"/>
    </source>
</evidence>
<keyword evidence="1 6" id="KW-0690">Ribosome biogenesis</keyword>
<evidence type="ECO:0000256" key="5">
    <source>
        <dbReference type="ARBA" id="ARBA00022801"/>
    </source>
</evidence>
<dbReference type="RefSeq" id="WP_132090933.1">
    <property type="nucleotide sequence ID" value="NZ_JANKAQ010000007.1"/>
</dbReference>
<evidence type="ECO:0000256" key="3">
    <source>
        <dbReference type="ARBA" id="ARBA00022722"/>
    </source>
</evidence>
<dbReference type="InterPro" id="IPR000999">
    <property type="entry name" value="RNase_III_dom"/>
</dbReference>
<sequence>MEESISGLNQKFRETFDLEPVDLKTYSPLTLAYIGDAAYELVIRSLVVEQGNAPVNKLHKRSSRLVKAQAQAEAAVKLLDVFTEEELAVYKRGRNARSHTMAKNAEMTDYRMATGFEAVMGYLHLKQDYERMVTLIHLGIGDKLGE</sequence>
<proteinExistence type="inferred from homology"/>
<keyword evidence="4 6" id="KW-0255">Endonuclease</keyword>
<dbReference type="Proteomes" id="UP000295711">
    <property type="component" value="Unassembled WGS sequence"/>
</dbReference>
<keyword evidence="6" id="KW-0694">RNA-binding</keyword>
<dbReference type="EMBL" id="SLXA01000005">
    <property type="protein sequence ID" value="TCO84822.1"/>
    <property type="molecule type" value="Genomic_DNA"/>
</dbReference>